<sequence>MSSGSSMGTRSRRTRTPQVLELEPHMSLQRPSSAWSQDIAHILDRCFGATFSEQSIEVETIRNFTPGSDAGTYQRRYADRLKTALHQFDTLNNLLDSADKRNSDLHSAFISLFASEQFESPASTLSIPPRSAPDKSLLDLSLFEQTSLISPDSYYPFVFTRYHPPTRDPSVRPSYENATQNWEEKGTALPLIKDTNIIRQQPHSNTSRTLKSQVKNRPKRRHEVLTRNLTPQPAKPSENFISSVNSDNYFISEPSELIFDSYEPHKTYIGQILLRNVSRYIREFRIFTPKTEFFALAEETTNFNIAPGMTSQISVAFTPDSFGNYFDQIKVVSEDNKSFFIQLTGARPSPVLSLPYTLDCGNSIVDVERKICYTCTNSGGAGYFAFSLENIWFDPSLPNENMEKFVVLNKFVISPVLFELKTGESLDINIHFSPDSENEFLEEIFLHCSNKTTISFELYGLAHYPKVEIFSLNQTQTNLDIDPATISENGIQITSQIFKCLPVTLGHKSHLEITVKNLRPILLNVKWAIIAPEDQNEKEDSIFKITPENTTIDPSENHDFCVTFTPQVVCTYYGCLQLLLLTESSPIIATLYLEAECQDVCIVPLPPLIESPGTHLIGSAISHSIQLWNHGCSPVAIEWVTQPYENDIEITPSTCELAPDQYLYFSVHISRSIPGVSEHILICKIEENDTLIIPLKCQFRAAEISIDQIDLNLGLVPHDVTINHTFSITNKDNTKACVDLNTRDLTLHSNTLIKVNPTQIEIGAFSSSQIELEISTVGTGEIDCIIECIERIGGSIALLPVTGLIQRPIVVVENSPIISLGDIFVNVPNVTMVTLRNLSKLPAAFGWNTSVQNCEFCDEFRVNFSSKNGRIEGLGSCEVEIEITCLKILGIIEDILIVCNVENADEPVILSISCEVKGMSVTFSHNQQPLSPQPNGLPLDFGTVTINSKNILEFIVTNNTDISAPIKLWVDKFPADESAGQIARGYKRPGQEFDVYLGEDTLKKRLEFDEKR</sequence>
<evidence type="ECO:0000313" key="4">
    <source>
        <dbReference type="Proteomes" id="UP001165289"/>
    </source>
</evidence>
<protein>
    <submittedName>
        <fullName evidence="3">Deleted in lung and esophageal cancer protein 1</fullName>
    </submittedName>
</protein>
<evidence type="ECO:0000256" key="1">
    <source>
        <dbReference type="SAM" id="MobiDB-lite"/>
    </source>
</evidence>
<proteinExistence type="predicted"/>
<comment type="caution">
    <text evidence="3">The sequence shown here is derived from an EMBL/GenBank/DDBJ whole genome shotgun (WGS) entry which is preliminary data.</text>
</comment>
<dbReference type="Pfam" id="PF23316">
    <property type="entry name" value="Ig_DLEC1_6th"/>
    <property type="match status" value="1"/>
</dbReference>
<dbReference type="Gene3D" id="2.60.40.10">
    <property type="entry name" value="Immunoglobulins"/>
    <property type="match status" value="5"/>
</dbReference>
<evidence type="ECO:0000259" key="2">
    <source>
        <dbReference type="Pfam" id="PF23277"/>
    </source>
</evidence>
<dbReference type="GO" id="GO:0005929">
    <property type="term" value="C:cilium"/>
    <property type="evidence" value="ECO:0007669"/>
    <property type="project" value="TreeGrafter"/>
</dbReference>
<keyword evidence="4" id="KW-1185">Reference proteome</keyword>
<name>A0AAV7JES0_9METZ</name>
<dbReference type="GO" id="GO:0005737">
    <property type="term" value="C:cytoplasm"/>
    <property type="evidence" value="ECO:0007669"/>
    <property type="project" value="TreeGrafter"/>
</dbReference>
<gene>
    <name evidence="3" type="ORF">LOD99_12279</name>
</gene>
<dbReference type="GO" id="GO:0015631">
    <property type="term" value="F:tubulin binding"/>
    <property type="evidence" value="ECO:0007669"/>
    <property type="project" value="TreeGrafter"/>
</dbReference>
<dbReference type="Pfam" id="PF23277">
    <property type="entry name" value="Ig_Dlec1_1"/>
    <property type="match status" value="1"/>
</dbReference>
<feature type="region of interest" description="Disordered" evidence="1">
    <location>
        <begin position="201"/>
        <end position="222"/>
    </location>
</feature>
<dbReference type="InterPro" id="IPR059041">
    <property type="entry name" value="Ig_DLEC1_1"/>
</dbReference>
<accession>A0AAV7JES0</accession>
<evidence type="ECO:0000313" key="3">
    <source>
        <dbReference type="EMBL" id="KAI6647282.1"/>
    </source>
</evidence>
<dbReference type="GO" id="GO:0008285">
    <property type="term" value="P:negative regulation of cell population proliferation"/>
    <property type="evidence" value="ECO:0007669"/>
    <property type="project" value="InterPro"/>
</dbReference>
<dbReference type="InterPro" id="IPR013783">
    <property type="entry name" value="Ig-like_fold"/>
</dbReference>
<reference evidence="3 4" key="1">
    <citation type="journal article" date="2023" name="BMC Biol.">
        <title>The compact genome of the sponge Oopsacas minuta (Hexactinellida) is lacking key metazoan core genes.</title>
        <authorList>
            <person name="Santini S."/>
            <person name="Schenkelaars Q."/>
            <person name="Jourda C."/>
            <person name="Duchesne M."/>
            <person name="Belahbib H."/>
            <person name="Rocher C."/>
            <person name="Selva M."/>
            <person name="Riesgo A."/>
            <person name="Vervoort M."/>
            <person name="Leys S.P."/>
            <person name="Kodjabachian L."/>
            <person name="Le Bivic A."/>
            <person name="Borchiellini C."/>
            <person name="Claverie J.M."/>
            <person name="Renard E."/>
        </authorList>
    </citation>
    <scope>NUCLEOTIDE SEQUENCE [LARGE SCALE GENOMIC DNA]</scope>
    <source>
        <strain evidence="3">SPO-2</strain>
    </source>
</reference>
<dbReference type="EMBL" id="JAKMXF010000343">
    <property type="protein sequence ID" value="KAI6647282.1"/>
    <property type="molecule type" value="Genomic_DNA"/>
</dbReference>
<dbReference type="PANTHER" id="PTHR46348">
    <property type="entry name" value="DELETED IN LUNG AND ESOPHAGEAL CANCER PROTEIN 1"/>
    <property type="match status" value="1"/>
</dbReference>
<dbReference type="Proteomes" id="UP001165289">
    <property type="component" value="Unassembled WGS sequence"/>
</dbReference>
<feature type="domain" description="Deleted in lung and esophageal cancer protein 1 Ig-like" evidence="2">
    <location>
        <begin position="250"/>
        <end position="335"/>
    </location>
</feature>
<organism evidence="3 4">
    <name type="scientific">Oopsacas minuta</name>
    <dbReference type="NCBI Taxonomy" id="111878"/>
    <lineage>
        <taxon>Eukaryota</taxon>
        <taxon>Metazoa</taxon>
        <taxon>Porifera</taxon>
        <taxon>Hexactinellida</taxon>
        <taxon>Hexasterophora</taxon>
        <taxon>Lyssacinosida</taxon>
        <taxon>Leucopsacidae</taxon>
        <taxon>Oopsacas</taxon>
    </lineage>
</organism>
<feature type="compositionally biased region" description="Polar residues" evidence="1">
    <location>
        <begin position="201"/>
        <end position="213"/>
    </location>
</feature>
<dbReference type="AlphaFoldDB" id="A0AAV7JES0"/>
<dbReference type="PANTHER" id="PTHR46348:SF1">
    <property type="entry name" value="DELETED IN LUNG AND ESOPHAGEAL CANCER PROTEIN 1"/>
    <property type="match status" value="1"/>
</dbReference>
<dbReference type="InterPro" id="IPR033304">
    <property type="entry name" value="DLEC1"/>
</dbReference>